<keyword evidence="2 5" id="KW-0547">Nucleotide-binding</keyword>
<evidence type="ECO:0000256" key="3">
    <source>
        <dbReference type="ARBA" id="ARBA00022840"/>
    </source>
</evidence>
<dbReference type="NCBIfam" id="TIGR00152">
    <property type="entry name" value="dephospho-CoA kinase"/>
    <property type="match status" value="1"/>
</dbReference>
<dbReference type="CDD" id="cd02022">
    <property type="entry name" value="DPCK"/>
    <property type="match status" value="1"/>
</dbReference>
<dbReference type="EMBL" id="QLST01000009">
    <property type="protein sequence ID" value="RBA28141.1"/>
    <property type="molecule type" value="Genomic_DNA"/>
</dbReference>
<dbReference type="OrthoDB" id="9812943at2"/>
<dbReference type="UniPathway" id="UPA00241">
    <property type="reaction ID" value="UER00356"/>
</dbReference>
<dbReference type="GO" id="GO:0005524">
    <property type="term" value="F:ATP binding"/>
    <property type="evidence" value="ECO:0007669"/>
    <property type="project" value="UniProtKB-UniRule"/>
</dbReference>
<organism evidence="7 8">
    <name type="scientific">Flavobacterium tibetense</name>
    <dbReference type="NCBI Taxonomy" id="2233533"/>
    <lineage>
        <taxon>Bacteria</taxon>
        <taxon>Pseudomonadati</taxon>
        <taxon>Bacteroidota</taxon>
        <taxon>Flavobacteriia</taxon>
        <taxon>Flavobacteriales</taxon>
        <taxon>Flavobacteriaceae</taxon>
        <taxon>Flavobacterium</taxon>
    </lineage>
</organism>
<comment type="catalytic activity">
    <reaction evidence="5">
        <text>3'-dephospho-CoA + ATP = ADP + CoA + H(+)</text>
        <dbReference type="Rhea" id="RHEA:18245"/>
        <dbReference type="ChEBI" id="CHEBI:15378"/>
        <dbReference type="ChEBI" id="CHEBI:30616"/>
        <dbReference type="ChEBI" id="CHEBI:57287"/>
        <dbReference type="ChEBI" id="CHEBI:57328"/>
        <dbReference type="ChEBI" id="CHEBI:456216"/>
        <dbReference type="EC" id="2.7.1.24"/>
    </reaction>
</comment>
<gene>
    <name evidence="5" type="primary">coaE</name>
    <name evidence="7" type="ORF">DPN68_08280</name>
</gene>
<evidence type="ECO:0000313" key="7">
    <source>
        <dbReference type="EMBL" id="RBA28141.1"/>
    </source>
</evidence>
<protein>
    <recommendedName>
        <fullName evidence="5 6">Dephospho-CoA kinase</fullName>
        <ecNumber evidence="5 6">2.7.1.24</ecNumber>
    </recommendedName>
    <alternativeName>
        <fullName evidence="5">Dephosphocoenzyme A kinase</fullName>
    </alternativeName>
</protein>
<name>A0A365P130_9FLAO</name>
<dbReference type="Gene3D" id="3.40.50.300">
    <property type="entry name" value="P-loop containing nucleotide triphosphate hydrolases"/>
    <property type="match status" value="1"/>
</dbReference>
<comment type="subcellular location">
    <subcellularLocation>
        <location evidence="5">Cytoplasm</location>
    </subcellularLocation>
</comment>
<dbReference type="RefSeq" id="WP_113989185.1">
    <property type="nucleotide sequence ID" value="NZ_QLST01000009.1"/>
</dbReference>
<evidence type="ECO:0000313" key="8">
    <source>
        <dbReference type="Proteomes" id="UP000253319"/>
    </source>
</evidence>
<reference evidence="7 8" key="1">
    <citation type="submission" date="2018-06" db="EMBL/GenBank/DDBJ databases">
        <title>Flavobacterium tibetense sp. nov., isolated from a wetland YonghuCo on Tibetan Plateau.</title>
        <authorList>
            <person name="Xing P."/>
            <person name="Phurbu D."/>
            <person name="Lu H."/>
        </authorList>
    </citation>
    <scope>NUCLEOTIDE SEQUENCE [LARGE SCALE GENOMIC DNA]</scope>
    <source>
        <strain evidence="7 8">YH5</strain>
    </source>
</reference>
<evidence type="ECO:0000256" key="6">
    <source>
        <dbReference type="NCBIfam" id="TIGR00152"/>
    </source>
</evidence>
<accession>A0A365P130</accession>
<sequence>MTKIIGLTGGIGSGKSTVASYIASKGIPVYIADEEAKKIMELPEVISEVQQLFDEDVLLENNQLNRTKIAEIVFKNPQKLQELNAVIHPKVKLHFINWLKQYEDFPFVVKEVAILFETGGDASCDKIILVTAPEEVRIQRVMQRDKTNSINVKNRIKNQLSDKEKKAKSDFVIENIDMNNTMKQVDKVLKILNENGL</sequence>
<dbReference type="GO" id="GO:0005737">
    <property type="term" value="C:cytoplasm"/>
    <property type="evidence" value="ECO:0007669"/>
    <property type="project" value="UniProtKB-SubCell"/>
</dbReference>
<evidence type="ECO:0000256" key="1">
    <source>
        <dbReference type="ARBA" id="ARBA00009018"/>
    </source>
</evidence>
<dbReference type="PANTHER" id="PTHR10695">
    <property type="entry name" value="DEPHOSPHO-COA KINASE-RELATED"/>
    <property type="match status" value="1"/>
</dbReference>
<comment type="similarity">
    <text evidence="1 5">Belongs to the CoaE family.</text>
</comment>
<dbReference type="InterPro" id="IPR001977">
    <property type="entry name" value="Depp_CoAkinase"/>
</dbReference>
<evidence type="ECO:0000256" key="2">
    <source>
        <dbReference type="ARBA" id="ARBA00022741"/>
    </source>
</evidence>
<keyword evidence="5 7" id="KW-0418">Kinase</keyword>
<dbReference type="Pfam" id="PF01121">
    <property type="entry name" value="CoaE"/>
    <property type="match status" value="1"/>
</dbReference>
<dbReference type="EC" id="2.7.1.24" evidence="5 6"/>
<dbReference type="PANTHER" id="PTHR10695:SF46">
    <property type="entry name" value="BIFUNCTIONAL COENZYME A SYNTHASE-RELATED"/>
    <property type="match status" value="1"/>
</dbReference>
<proteinExistence type="inferred from homology"/>
<dbReference type="PROSITE" id="PS51219">
    <property type="entry name" value="DPCK"/>
    <property type="match status" value="1"/>
</dbReference>
<comment type="pathway">
    <text evidence="5">Cofactor biosynthesis; coenzyme A biosynthesis; CoA from (R)-pantothenate: step 5/5.</text>
</comment>
<dbReference type="AlphaFoldDB" id="A0A365P130"/>
<dbReference type="HAMAP" id="MF_00376">
    <property type="entry name" value="Dephospho_CoA_kinase"/>
    <property type="match status" value="1"/>
</dbReference>
<dbReference type="InterPro" id="IPR027417">
    <property type="entry name" value="P-loop_NTPase"/>
</dbReference>
<keyword evidence="8" id="KW-1185">Reference proteome</keyword>
<dbReference type="GO" id="GO:0015937">
    <property type="term" value="P:coenzyme A biosynthetic process"/>
    <property type="evidence" value="ECO:0007669"/>
    <property type="project" value="UniProtKB-UniRule"/>
</dbReference>
<dbReference type="SUPFAM" id="SSF52540">
    <property type="entry name" value="P-loop containing nucleoside triphosphate hydrolases"/>
    <property type="match status" value="1"/>
</dbReference>
<dbReference type="GO" id="GO:0004140">
    <property type="term" value="F:dephospho-CoA kinase activity"/>
    <property type="evidence" value="ECO:0007669"/>
    <property type="project" value="UniProtKB-UniRule"/>
</dbReference>
<evidence type="ECO:0000256" key="5">
    <source>
        <dbReference type="HAMAP-Rule" id="MF_00376"/>
    </source>
</evidence>
<keyword evidence="4 5" id="KW-0173">Coenzyme A biosynthesis</keyword>
<dbReference type="Proteomes" id="UP000253319">
    <property type="component" value="Unassembled WGS sequence"/>
</dbReference>
<keyword evidence="3 5" id="KW-0067">ATP-binding</keyword>
<keyword evidence="5 7" id="KW-0808">Transferase</keyword>
<comment type="caution">
    <text evidence="7">The sequence shown here is derived from an EMBL/GenBank/DDBJ whole genome shotgun (WGS) entry which is preliminary data.</text>
</comment>
<feature type="binding site" evidence="5">
    <location>
        <begin position="12"/>
        <end position="17"/>
    </location>
    <ligand>
        <name>ATP</name>
        <dbReference type="ChEBI" id="CHEBI:30616"/>
    </ligand>
</feature>
<comment type="function">
    <text evidence="5">Catalyzes the phosphorylation of the 3'-hydroxyl group of dephosphocoenzyme A to form coenzyme A.</text>
</comment>
<evidence type="ECO:0000256" key="4">
    <source>
        <dbReference type="ARBA" id="ARBA00022993"/>
    </source>
</evidence>
<keyword evidence="5" id="KW-0963">Cytoplasm</keyword>